<dbReference type="CDD" id="cd02248">
    <property type="entry name" value="Peptidase_C1A"/>
    <property type="match status" value="1"/>
</dbReference>
<dbReference type="Pfam" id="PF00112">
    <property type="entry name" value="Peptidase_C1"/>
    <property type="match status" value="1"/>
</dbReference>
<dbReference type="EMBL" id="JAUCMV010000004">
    <property type="protein sequence ID" value="KAK0407531.1"/>
    <property type="molecule type" value="Genomic_DNA"/>
</dbReference>
<dbReference type="InterPro" id="IPR000169">
    <property type="entry name" value="Pept_cys_AS"/>
</dbReference>
<proteinExistence type="inferred from homology"/>
<keyword evidence="5" id="KW-0472">Membrane</keyword>
<dbReference type="PROSITE" id="PS00639">
    <property type="entry name" value="THIOL_PROTEASE_HIS"/>
    <property type="match status" value="1"/>
</dbReference>
<evidence type="ECO:0000256" key="2">
    <source>
        <dbReference type="ARBA" id="ARBA00022670"/>
    </source>
</evidence>
<organism evidence="7 8">
    <name type="scientific">Steinernema hermaphroditum</name>
    <dbReference type="NCBI Taxonomy" id="289476"/>
    <lineage>
        <taxon>Eukaryota</taxon>
        <taxon>Metazoa</taxon>
        <taxon>Ecdysozoa</taxon>
        <taxon>Nematoda</taxon>
        <taxon>Chromadorea</taxon>
        <taxon>Rhabditida</taxon>
        <taxon>Tylenchina</taxon>
        <taxon>Panagrolaimomorpha</taxon>
        <taxon>Strongyloidoidea</taxon>
        <taxon>Steinernematidae</taxon>
        <taxon>Steinernema</taxon>
    </lineage>
</organism>
<feature type="domain" description="Peptidase C1A papain C-terminal" evidence="6">
    <location>
        <begin position="171"/>
        <end position="384"/>
    </location>
</feature>
<keyword evidence="3" id="KW-0378">Hydrolase</keyword>
<evidence type="ECO:0000313" key="8">
    <source>
        <dbReference type="Proteomes" id="UP001175271"/>
    </source>
</evidence>
<name>A0AA39HLS2_9BILA</name>
<evidence type="ECO:0000259" key="6">
    <source>
        <dbReference type="SMART" id="SM00645"/>
    </source>
</evidence>
<dbReference type="FunFam" id="3.90.70.10:FF:000103">
    <property type="entry name" value="Hypothetical LOC496748"/>
    <property type="match status" value="1"/>
</dbReference>
<comment type="similarity">
    <text evidence="1">Belongs to the peptidase C1 family.</text>
</comment>
<dbReference type="PROSITE" id="PS00139">
    <property type="entry name" value="THIOL_PROTEASE_CYS"/>
    <property type="match status" value="1"/>
</dbReference>
<protein>
    <recommendedName>
        <fullName evidence="6">Peptidase C1A papain C-terminal domain-containing protein</fullName>
    </recommendedName>
</protein>
<evidence type="ECO:0000256" key="1">
    <source>
        <dbReference type="ARBA" id="ARBA00008455"/>
    </source>
</evidence>
<dbReference type="InterPro" id="IPR039417">
    <property type="entry name" value="Peptidase_C1A_papain-like"/>
</dbReference>
<evidence type="ECO:0000256" key="5">
    <source>
        <dbReference type="SAM" id="Phobius"/>
    </source>
</evidence>
<comment type="caution">
    <text evidence="7">The sequence shown here is derived from an EMBL/GenBank/DDBJ whole genome shotgun (WGS) entry which is preliminary data.</text>
</comment>
<dbReference type="GO" id="GO:0006508">
    <property type="term" value="P:proteolysis"/>
    <property type="evidence" value="ECO:0007669"/>
    <property type="project" value="UniProtKB-KW"/>
</dbReference>
<dbReference type="InterPro" id="IPR013128">
    <property type="entry name" value="Peptidase_C1A"/>
</dbReference>
<dbReference type="InterPro" id="IPR025660">
    <property type="entry name" value="Pept_his_AS"/>
</dbReference>
<keyword evidence="5" id="KW-1133">Transmembrane helix</keyword>
<feature type="transmembrane region" description="Helical" evidence="5">
    <location>
        <begin position="32"/>
        <end position="51"/>
    </location>
</feature>
<evidence type="ECO:0000313" key="7">
    <source>
        <dbReference type="EMBL" id="KAK0407531.1"/>
    </source>
</evidence>
<dbReference type="InterPro" id="IPR000668">
    <property type="entry name" value="Peptidase_C1A_C"/>
</dbReference>
<reference evidence="7" key="1">
    <citation type="submission" date="2023-06" db="EMBL/GenBank/DDBJ databases">
        <title>Genomic analysis of the entomopathogenic nematode Steinernema hermaphroditum.</title>
        <authorList>
            <person name="Schwarz E.M."/>
            <person name="Heppert J.K."/>
            <person name="Baniya A."/>
            <person name="Schwartz H.T."/>
            <person name="Tan C.-H."/>
            <person name="Antoshechkin I."/>
            <person name="Sternberg P.W."/>
            <person name="Goodrich-Blair H."/>
            <person name="Dillman A.R."/>
        </authorList>
    </citation>
    <scope>NUCLEOTIDE SEQUENCE</scope>
    <source>
        <strain evidence="7">PS9179</strain>
        <tissue evidence="7">Whole animal</tissue>
    </source>
</reference>
<dbReference type="GO" id="GO:0008234">
    <property type="term" value="F:cysteine-type peptidase activity"/>
    <property type="evidence" value="ECO:0007669"/>
    <property type="project" value="UniProtKB-KW"/>
</dbReference>
<evidence type="ECO:0000256" key="4">
    <source>
        <dbReference type="ARBA" id="ARBA00022807"/>
    </source>
</evidence>
<dbReference type="Gene3D" id="3.90.70.10">
    <property type="entry name" value="Cysteine proteinases"/>
    <property type="match status" value="1"/>
</dbReference>
<keyword evidence="4" id="KW-0788">Thiol protease</keyword>
<dbReference type="PRINTS" id="PR00705">
    <property type="entry name" value="PAPAIN"/>
</dbReference>
<keyword evidence="8" id="KW-1185">Reference proteome</keyword>
<keyword evidence="5" id="KW-0812">Transmembrane</keyword>
<accession>A0AA39HLS2</accession>
<dbReference type="SUPFAM" id="SSF54001">
    <property type="entry name" value="Cysteine proteinases"/>
    <property type="match status" value="1"/>
</dbReference>
<keyword evidence="2" id="KW-0645">Protease</keyword>
<evidence type="ECO:0000256" key="3">
    <source>
        <dbReference type="ARBA" id="ARBA00022801"/>
    </source>
</evidence>
<gene>
    <name evidence="7" type="ORF">QR680_019246</name>
</gene>
<dbReference type="SMART" id="SM00645">
    <property type="entry name" value="Pept_C1"/>
    <property type="match status" value="1"/>
</dbReference>
<dbReference type="InterPro" id="IPR038765">
    <property type="entry name" value="Papain-like_cys_pep_sf"/>
</dbReference>
<sequence>MKSESHQNLINDEQVLLWDSLFERTSRIIRRLVICLVILTGCLVLLAALLFHATLNKEVHDGAFKQDRAAAPVSDYYNYLQRFSEKITDLTNFEARQRHSAYLENTQFIANLNRNIDETEFEENEFTDWTEEEIKAMLLANDFYEKLHKDAKFIQAQPKHSNSLKKTVSAIPDFFDWRDKGVVTPVKAQGKCGSCWAFATAATVESAYAITHNNLTSLSEQELLDCNLENNACNGGDLDKSFSFVHEHGLMTEDAYPYVAHRQNTCSLEGETTKIKYAYFIHPDENSIIDWLLNFGPVNIGISVTKDMLSYKSGVFHPSEYDCKNKVIGLHALLVTGYGTNENGTKYWIVKNSWGPKWGTENGYVHFIRGVNACGIEQEPIGVEA</sequence>
<dbReference type="PANTHER" id="PTHR12411">
    <property type="entry name" value="CYSTEINE PROTEASE FAMILY C1-RELATED"/>
    <property type="match status" value="1"/>
</dbReference>
<dbReference type="AlphaFoldDB" id="A0AA39HLS2"/>
<dbReference type="Proteomes" id="UP001175271">
    <property type="component" value="Unassembled WGS sequence"/>
</dbReference>